<keyword evidence="2" id="KW-1133">Transmembrane helix</keyword>
<name>A2GDQ8_TRIV3</name>
<keyword evidence="4" id="KW-1185">Reference proteome</keyword>
<protein>
    <submittedName>
        <fullName evidence="3">Uncharacterized protein</fullName>
    </submittedName>
</protein>
<feature type="transmembrane region" description="Helical" evidence="2">
    <location>
        <begin position="649"/>
        <end position="670"/>
    </location>
</feature>
<feature type="compositionally biased region" description="Low complexity" evidence="1">
    <location>
        <begin position="1"/>
        <end position="20"/>
    </location>
</feature>
<dbReference type="KEGG" id="tva:4742344"/>
<feature type="region of interest" description="Disordered" evidence="1">
    <location>
        <begin position="1"/>
        <end position="24"/>
    </location>
</feature>
<reference evidence="3" key="1">
    <citation type="submission" date="2006-10" db="EMBL/GenBank/DDBJ databases">
        <authorList>
            <person name="Amadeo P."/>
            <person name="Zhao Q."/>
            <person name="Wortman J."/>
            <person name="Fraser-Liggett C."/>
            <person name="Carlton J."/>
        </authorList>
    </citation>
    <scope>NUCLEOTIDE SEQUENCE</scope>
    <source>
        <strain evidence="3">G3</strain>
    </source>
</reference>
<feature type="transmembrane region" description="Helical" evidence="2">
    <location>
        <begin position="106"/>
        <end position="131"/>
    </location>
</feature>
<keyword evidence="2" id="KW-0472">Membrane</keyword>
<feature type="compositionally biased region" description="Low complexity" evidence="1">
    <location>
        <begin position="590"/>
        <end position="603"/>
    </location>
</feature>
<dbReference type="RefSeq" id="XP_001297639.1">
    <property type="nucleotide sequence ID" value="XM_001297638.1"/>
</dbReference>
<reference evidence="3" key="2">
    <citation type="journal article" date="2007" name="Science">
        <title>Draft genome sequence of the sexually transmitted pathogen Trichomonas vaginalis.</title>
        <authorList>
            <person name="Carlton J.M."/>
            <person name="Hirt R.P."/>
            <person name="Silva J.C."/>
            <person name="Delcher A.L."/>
            <person name="Schatz M."/>
            <person name="Zhao Q."/>
            <person name="Wortman J.R."/>
            <person name="Bidwell S.L."/>
            <person name="Alsmark U.C.M."/>
            <person name="Besteiro S."/>
            <person name="Sicheritz-Ponten T."/>
            <person name="Noel C.J."/>
            <person name="Dacks J.B."/>
            <person name="Foster P.G."/>
            <person name="Simillion C."/>
            <person name="Van de Peer Y."/>
            <person name="Miranda-Saavedra D."/>
            <person name="Barton G.J."/>
            <person name="Westrop G.D."/>
            <person name="Mueller S."/>
            <person name="Dessi D."/>
            <person name="Fiori P.L."/>
            <person name="Ren Q."/>
            <person name="Paulsen I."/>
            <person name="Zhang H."/>
            <person name="Bastida-Corcuera F.D."/>
            <person name="Simoes-Barbosa A."/>
            <person name="Brown M.T."/>
            <person name="Hayes R.D."/>
            <person name="Mukherjee M."/>
            <person name="Okumura C.Y."/>
            <person name="Schneider R."/>
            <person name="Smith A.J."/>
            <person name="Vanacova S."/>
            <person name="Villalvazo M."/>
            <person name="Haas B.J."/>
            <person name="Pertea M."/>
            <person name="Feldblyum T.V."/>
            <person name="Utterback T.R."/>
            <person name="Shu C.L."/>
            <person name="Osoegawa K."/>
            <person name="de Jong P.J."/>
            <person name="Hrdy I."/>
            <person name="Horvathova L."/>
            <person name="Zubacova Z."/>
            <person name="Dolezal P."/>
            <person name="Malik S.B."/>
            <person name="Logsdon J.M. Jr."/>
            <person name="Henze K."/>
            <person name="Gupta A."/>
            <person name="Wang C.C."/>
            <person name="Dunne R.L."/>
            <person name="Upcroft J.A."/>
            <person name="Upcroft P."/>
            <person name="White O."/>
            <person name="Salzberg S.L."/>
            <person name="Tang P."/>
            <person name="Chiu C.-H."/>
            <person name="Lee Y.-S."/>
            <person name="Embley T.M."/>
            <person name="Coombs G.H."/>
            <person name="Mottram J.C."/>
            <person name="Tachezy J."/>
            <person name="Fraser-Liggett C.M."/>
            <person name="Johnson P.J."/>
        </authorList>
    </citation>
    <scope>NUCLEOTIDE SEQUENCE [LARGE SCALE GENOMIC DNA]</scope>
    <source>
        <strain evidence="3">G3</strain>
    </source>
</reference>
<dbReference type="Proteomes" id="UP000001542">
    <property type="component" value="Unassembled WGS sequence"/>
</dbReference>
<dbReference type="AlphaFoldDB" id="A2GDQ8"/>
<feature type="transmembrane region" description="Helical" evidence="2">
    <location>
        <begin position="222"/>
        <end position="242"/>
    </location>
</feature>
<feature type="transmembrane region" description="Helical" evidence="2">
    <location>
        <begin position="138"/>
        <end position="158"/>
    </location>
</feature>
<dbReference type="InParanoid" id="A2GDQ8"/>
<sequence>MAELSVSKSAVSSPSNAESNLNSSRHKKKLIDHFFPLYDQIMQRVHLPNWFSTLCDIFLAFQVLTSGFWIFSQPFQRTTGVWKKIYYWINMIVSFQDPLNTSETRLINAGICIGVSIFAIMWLIFMVYYYYNNFVIPTVFLYLSVVFLDLIAPAFIMPSAYTAGYGIASLLVAHNHDFIVEIVLGSISYIVALFFFILGTLLKSRSVIFTNLTYQCYDSTFVIVWFSMTSFECILSAIFRAFDGKFYLFIPIIHLGCALWMCYRTMFIPFYALWRNPICFQFGMVTTALDINLVVLYLAPKLIYNYTIVVFLAITVFAHPVGQFVFKLIVSKKKKQLTNNEEISDMTEYFDSLGIVKSASHCMSYIVVGMAEMCDYFIDGALTDYIILRGEGEGILSLMLQVMTYLPCESQKLNMLYKKLIKKRNLSFINRFLIFQISMVRTRRLVTNTKDTLEIFTRLKSLNEQIKFRINSFWDLSSAKSSFLSELVNSTQKLQNQFEYTLKHNPNNTRIINEYVNFLVECRCDFDEAILQALKSDMICDGKDFNVDVSFRSFVSKFPLYLKKKIFDFRGRKMVSDSSMKKDDKNIMDNSMNNVKSSTTSNSSGIEFMPTSVDNESEEQVGGRIIKQSKVRILLNRNIKDSTPTQSRWVIISSLLTFSIGVVILIAFYFTQSNSLNFRIV</sequence>
<dbReference type="VEuPathDB" id="TrichDB:TVAG_581670"/>
<feature type="transmembrane region" description="Helical" evidence="2">
    <location>
        <begin position="248"/>
        <end position="266"/>
    </location>
</feature>
<feature type="transmembrane region" description="Helical" evidence="2">
    <location>
        <begin position="50"/>
        <end position="71"/>
    </location>
</feature>
<proteinExistence type="predicted"/>
<evidence type="ECO:0000313" key="3">
    <source>
        <dbReference type="EMBL" id="EAX84709.1"/>
    </source>
</evidence>
<feature type="transmembrane region" description="Helical" evidence="2">
    <location>
        <begin position="303"/>
        <end position="326"/>
    </location>
</feature>
<accession>A2GDQ8</accession>
<evidence type="ECO:0000256" key="1">
    <source>
        <dbReference type="SAM" id="MobiDB-lite"/>
    </source>
</evidence>
<organism evidence="3 4">
    <name type="scientific">Trichomonas vaginalis (strain ATCC PRA-98 / G3)</name>
    <dbReference type="NCBI Taxonomy" id="412133"/>
    <lineage>
        <taxon>Eukaryota</taxon>
        <taxon>Metamonada</taxon>
        <taxon>Parabasalia</taxon>
        <taxon>Trichomonadida</taxon>
        <taxon>Trichomonadidae</taxon>
        <taxon>Trichomonas</taxon>
    </lineage>
</organism>
<dbReference type="VEuPathDB" id="TrichDB:TVAGG3_0790730"/>
<keyword evidence="2" id="KW-0812">Transmembrane</keyword>
<feature type="transmembrane region" description="Helical" evidence="2">
    <location>
        <begin position="178"/>
        <end position="202"/>
    </location>
</feature>
<gene>
    <name evidence="3" type="ORF">TVAG_581670</name>
</gene>
<feature type="region of interest" description="Disordered" evidence="1">
    <location>
        <begin position="580"/>
        <end position="603"/>
    </location>
</feature>
<dbReference type="EMBL" id="DS115237">
    <property type="protein sequence ID" value="EAX84709.1"/>
    <property type="molecule type" value="Genomic_DNA"/>
</dbReference>
<evidence type="ECO:0000313" key="4">
    <source>
        <dbReference type="Proteomes" id="UP000001542"/>
    </source>
</evidence>
<feature type="transmembrane region" description="Helical" evidence="2">
    <location>
        <begin position="278"/>
        <end position="297"/>
    </location>
</feature>
<evidence type="ECO:0000256" key="2">
    <source>
        <dbReference type="SAM" id="Phobius"/>
    </source>
</evidence>